<evidence type="ECO:0000256" key="1">
    <source>
        <dbReference type="SAM" id="MobiDB-lite"/>
    </source>
</evidence>
<dbReference type="PANTHER" id="PTHR38478">
    <property type="entry name" value="PEPTIDASE M1A AND M12B"/>
    <property type="match status" value="1"/>
</dbReference>
<gene>
    <name evidence="4" type="ORF">GCM10011444_16140</name>
</gene>
<evidence type="ECO:0008006" key="6">
    <source>
        <dbReference type="Google" id="ProtNLM"/>
    </source>
</evidence>
<organism evidence="4 5">
    <name type="scientific">Winogradskyella haliclonae</name>
    <dbReference type="NCBI Taxonomy" id="2048558"/>
    <lineage>
        <taxon>Bacteria</taxon>
        <taxon>Pseudomonadati</taxon>
        <taxon>Bacteroidota</taxon>
        <taxon>Flavobacteriia</taxon>
        <taxon>Flavobacteriales</taxon>
        <taxon>Flavobacteriaceae</taxon>
        <taxon>Winogradskyella</taxon>
    </lineage>
</organism>
<evidence type="ECO:0000259" key="2">
    <source>
        <dbReference type="Pfam" id="PF16313"/>
    </source>
</evidence>
<dbReference type="Pfam" id="PF17148">
    <property type="entry name" value="DUF5117"/>
    <property type="match status" value="1"/>
</dbReference>
<dbReference type="Proteomes" id="UP000624701">
    <property type="component" value="Unassembled WGS sequence"/>
</dbReference>
<dbReference type="InterPro" id="IPR033413">
    <property type="entry name" value="DUF5117"/>
</dbReference>
<sequence>MPQNVNAQRKKKRKKDKTEAAPPKPPKKKEKSIKELTKSSKKIEGLFTIYEDTITGALHMIVKDDQIGKDYIYFSQVSNGSTDAGLYRGAYGGSKVFRINKHFNKLEFEGQNTSFYFDEGNAISRSKEANITNGKMASLKVEAHDKETGEYLIKADGIFMKETLRQLKRPRFPGQSPFAFTLGNLDKNKTTVKAINNYEDNTNLEVEYVYSKSSAINGGSAAIADGRNVSVQVFHSFIAMPDNDYEILLDDPRVGYFTTQVNDQTATNSTPFRDLVHRWNLKKKDPSAAISEPVKPITWWMENSTPVEWRETIKQGVLEWNKAFEKAGFKNAMVVKMQPDDATWDAGDINYNVLRWTSSPNPPFGGYGPSFVNPKTGEIMGADIMLEYVHFTNRVMYDKLFELSAKPKAFDASEFLRENKVFCSLGHVMHESTMFGQAVLEVAGADDLEMARMKKEAMIALIMHEVGHTLGLNHNMKASQLFSPEQLADASFIEGKCLTGSVMDYAGINLTNDRSKQGQYYDTSVGPYDVWAIQFGYTPFKTAAEKEALLNQSTKPELIFGNDADDMRAPGKAIDPRVMIGDLSNDQIGYSIDRFKLVDEMMGDIKVKFAKRGESFQEMRRAYYILSGQRATAGNVISRFIGGVYVDRAMVGQQGATKPYTPVSLEDQKRAMNALKTYVFAPNAFDAPSDLYNYLAMQRRGYNFFGGPEDPKIHRQVLNYQRGVLIHILHPNTLQRITDSELYGNEYKLSTFMSDLNNAIFKADIYGNVNSFRQNLQLEYTNMLIDMLTGKQSGRFTNNAKSMALYNLKNIRTMAAPSGNVSSKAHKQHLRTLIDNALKEVK</sequence>
<accession>A0ABQ2BZE5</accession>
<reference evidence="5" key="1">
    <citation type="journal article" date="2019" name="Int. J. Syst. Evol. Microbiol.">
        <title>The Global Catalogue of Microorganisms (GCM) 10K type strain sequencing project: providing services to taxonomists for standard genome sequencing and annotation.</title>
        <authorList>
            <consortium name="The Broad Institute Genomics Platform"/>
            <consortium name="The Broad Institute Genome Sequencing Center for Infectious Disease"/>
            <person name="Wu L."/>
            <person name="Ma J."/>
        </authorList>
    </citation>
    <scope>NUCLEOTIDE SEQUENCE [LARGE SCALE GENOMIC DNA]</scope>
    <source>
        <strain evidence="5">CCM 8681</strain>
    </source>
</reference>
<evidence type="ECO:0000259" key="3">
    <source>
        <dbReference type="Pfam" id="PF17148"/>
    </source>
</evidence>
<comment type="caution">
    <text evidence="4">The sequence shown here is derived from an EMBL/GenBank/DDBJ whole genome shotgun (WGS) entry which is preliminary data.</text>
</comment>
<dbReference type="CDD" id="cd04276">
    <property type="entry name" value="ZnMc_MMP_like_2"/>
    <property type="match status" value="1"/>
</dbReference>
<dbReference type="InterPro" id="IPR032534">
    <property type="entry name" value="EcxA_zinc-bd"/>
</dbReference>
<feature type="region of interest" description="Disordered" evidence="1">
    <location>
        <begin position="1"/>
        <end position="35"/>
    </location>
</feature>
<dbReference type="InterPro" id="IPR034032">
    <property type="entry name" value="Zn_MMP-like_bac"/>
</dbReference>
<dbReference type="Pfam" id="PF16313">
    <property type="entry name" value="DUF4953"/>
    <property type="match status" value="1"/>
</dbReference>
<proteinExistence type="predicted"/>
<dbReference type="Gene3D" id="3.40.390.10">
    <property type="entry name" value="Collagenase (Catalytic Domain)"/>
    <property type="match status" value="1"/>
</dbReference>
<name>A0ABQ2BZE5_9FLAO</name>
<dbReference type="EMBL" id="BMDQ01000002">
    <property type="protein sequence ID" value="GGI57305.1"/>
    <property type="molecule type" value="Genomic_DNA"/>
</dbReference>
<dbReference type="InterPro" id="IPR024079">
    <property type="entry name" value="MetalloPept_cat_dom_sf"/>
</dbReference>
<dbReference type="PANTHER" id="PTHR38478:SF1">
    <property type="entry name" value="ZINC DEPENDENT METALLOPROTEASE DOMAIN LIPOPROTEIN"/>
    <property type="match status" value="1"/>
</dbReference>
<dbReference type="SUPFAM" id="SSF55486">
    <property type="entry name" value="Metalloproteases ('zincins'), catalytic domain"/>
    <property type="match status" value="1"/>
</dbReference>
<protein>
    <recommendedName>
        <fullName evidence="6">DUF5117 domain-containing protein</fullName>
    </recommendedName>
</protein>
<evidence type="ECO:0000313" key="4">
    <source>
        <dbReference type="EMBL" id="GGI57305.1"/>
    </source>
</evidence>
<keyword evidence="5" id="KW-1185">Reference proteome</keyword>
<feature type="domain" description="DUF5117" evidence="3">
    <location>
        <begin position="92"/>
        <end position="284"/>
    </location>
</feature>
<evidence type="ECO:0000313" key="5">
    <source>
        <dbReference type="Proteomes" id="UP000624701"/>
    </source>
</evidence>
<feature type="domain" description="EcxA zinc-binding" evidence="2">
    <location>
        <begin position="450"/>
        <end position="764"/>
    </location>
</feature>